<dbReference type="eggNOG" id="COG4753">
    <property type="taxonomic scope" value="Bacteria"/>
</dbReference>
<evidence type="ECO:0000256" key="2">
    <source>
        <dbReference type="ARBA" id="ARBA00024867"/>
    </source>
</evidence>
<reference evidence="5 6" key="1">
    <citation type="journal article" date="2011" name="J. Bacteriol.">
        <title>Complete genome sequence of the cellulose-degrading bacterium Cellulosilyticum lentocellum.</title>
        <authorList>
            <consortium name="US DOE Joint Genome Institute"/>
            <person name="Miller D.A."/>
            <person name="Suen G."/>
            <person name="Bruce D."/>
            <person name="Copeland A."/>
            <person name="Cheng J.F."/>
            <person name="Detter C."/>
            <person name="Goodwin L.A."/>
            <person name="Han C.S."/>
            <person name="Hauser L.J."/>
            <person name="Land M.L."/>
            <person name="Lapidus A."/>
            <person name="Lucas S."/>
            <person name="Meincke L."/>
            <person name="Pitluck S."/>
            <person name="Tapia R."/>
            <person name="Teshima H."/>
            <person name="Woyke T."/>
            <person name="Fox B.G."/>
            <person name="Angert E.R."/>
            <person name="Currie C.R."/>
        </authorList>
    </citation>
    <scope>NUCLEOTIDE SEQUENCE [LARGE SCALE GENOMIC DNA]</scope>
    <source>
        <strain evidence="6">ATCC 49066 / DSM 5427 / NCIMB 11756 / RHM5</strain>
    </source>
</reference>
<dbReference type="InterPro" id="IPR011006">
    <property type="entry name" value="CheY-like_superfamily"/>
</dbReference>
<evidence type="ECO:0000256" key="3">
    <source>
        <dbReference type="PROSITE-ProRule" id="PRU00169"/>
    </source>
</evidence>
<dbReference type="SMART" id="SM00448">
    <property type="entry name" value="REC"/>
    <property type="match status" value="1"/>
</dbReference>
<dbReference type="HOGENOM" id="CLU_000445_69_12_9"/>
<keyword evidence="6" id="KW-1185">Reference proteome</keyword>
<gene>
    <name evidence="5" type="ordered locus">Clole_3691</name>
</gene>
<sequence>MFNVQIVDDEPIIRMGIEKMLNWNALGFEIVCMAQNGKQALEQLEVEKIDVIITDIEMPIMNGLDFIKEVRQQEASTGVASREVVVLTAYEDFEYARTAIKYGIAEYVLKPVDIEEMTQILSRLKERLEERKSI</sequence>
<protein>
    <recommendedName>
        <fullName evidence="1">Stage 0 sporulation protein A homolog</fullName>
    </recommendedName>
</protein>
<keyword evidence="3" id="KW-0597">Phosphoprotein</keyword>
<dbReference type="PROSITE" id="PS50110">
    <property type="entry name" value="RESPONSE_REGULATORY"/>
    <property type="match status" value="1"/>
</dbReference>
<name>F2JH34_CELLD</name>
<dbReference type="RefSeq" id="WP_013658650.1">
    <property type="nucleotide sequence ID" value="NC_015275.1"/>
</dbReference>
<evidence type="ECO:0000313" key="5">
    <source>
        <dbReference type="EMBL" id="ADZ85374.1"/>
    </source>
</evidence>
<accession>F2JH34</accession>
<dbReference type="Proteomes" id="UP000008467">
    <property type="component" value="Chromosome"/>
</dbReference>
<evidence type="ECO:0000259" key="4">
    <source>
        <dbReference type="PROSITE" id="PS50110"/>
    </source>
</evidence>
<dbReference type="InterPro" id="IPR001789">
    <property type="entry name" value="Sig_transdc_resp-reg_receiver"/>
</dbReference>
<dbReference type="GO" id="GO:0000160">
    <property type="term" value="P:phosphorelay signal transduction system"/>
    <property type="evidence" value="ECO:0007669"/>
    <property type="project" value="InterPro"/>
</dbReference>
<dbReference type="AlphaFoldDB" id="F2JH34"/>
<comment type="function">
    <text evidence="2">May play the central regulatory role in sporulation. It may be an element of the effector pathway responsible for the activation of sporulation genes in response to nutritional stress. Spo0A may act in concert with spo0H (a sigma factor) to control the expression of some genes that are critical to the sporulation process.</text>
</comment>
<dbReference type="SUPFAM" id="SSF52172">
    <property type="entry name" value="CheY-like"/>
    <property type="match status" value="1"/>
</dbReference>
<evidence type="ECO:0000313" key="6">
    <source>
        <dbReference type="Proteomes" id="UP000008467"/>
    </source>
</evidence>
<dbReference type="KEGG" id="cle:Clole_3691"/>
<dbReference type="Gene3D" id="3.40.50.2300">
    <property type="match status" value="1"/>
</dbReference>
<proteinExistence type="predicted"/>
<organism evidence="5 6">
    <name type="scientific">Cellulosilyticum lentocellum (strain ATCC 49066 / DSM 5427 / NCIMB 11756 / RHM5)</name>
    <name type="common">Clostridium lentocellum</name>
    <dbReference type="NCBI Taxonomy" id="642492"/>
    <lineage>
        <taxon>Bacteria</taxon>
        <taxon>Bacillati</taxon>
        <taxon>Bacillota</taxon>
        <taxon>Clostridia</taxon>
        <taxon>Lachnospirales</taxon>
        <taxon>Cellulosilyticaceae</taxon>
        <taxon>Cellulosilyticum</taxon>
    </lineage>
</organism>
<dbReference type="STRING" id="642492.Clole_3691"/>
<dbReference type="PANTHER" id="PTHR43228">
    <property type="entry name" value="TWO-COMPONENT RESPONSE REGULATOR"/>
    <property type="match status" value="1"/>
</dbReference>
<dbReference type="EMBL" id="CP002582">
    <property type="protein sequence ID" value="ADZ85374.1"/>
    <property type="molecule type" value="Genomic_DNA"/>
</dbReference>
<feature type="domain" description="Response regulatory" evidence="4">
    <location>
        <begin position="3"/>
        <end position="125"/>
    </location>
</feature>
<dbReference type="Pfam" id="PF00072">
    <property type="entry name" value="Response_reg"/>
    <property type="match status" value="1"/>
</dbReference>
<evidence type="ECO:0000256" key="1">
    <source>
        <dbReference type="ARBA" id="ARBA00018672"/>
    </source>
</evidence>
<feature type="modified residue" description="4-aspartylphosphate" evidence="3">
    <location>
        <position position="55"/>
    </location>
</feature>
<dbReference type="PANTHER" id="PTHR43228:SF1">
    <property type="entry name" value="TWO-COMPONENT RESPONSE REGULATOR ARR22"/>
    <property type="match status" value="1"/>
</dbReference>
<dbReference type="InterPro" id="IPR052048">
    <property type="entry name" value="ST_Response_Regulator"/>
</dbReference>
<dbReference type="CDD" id="cd17536">
    <property type="entry name" value="REC_YesN-like"/>
    <property type="match status" value="1"/>
</dbReference>